<evidence type="ECO:0000313" key="10">
    <source>
        <dbReference type="EMBL" id="GAA2483437.1"/>
    </source>
</evidence>
<keyword evidence="5 9" id="KW-0812">Transmembrane</keyword>
<keyword evidence="11" id="KW-1185">Reference proteome</keyword>
<evidence type="ECO:0000256" key="7">
    <source>
        <dbReference type="ARBA" id="ARBA00023136"/>
    </source>
</evidence>
<keyword evidence="3" id="KW-0813">Transport</keyword>
<dbReference type="Gene3D" id="1.10.3470.10">
    <property type="entry name" value="ABC transporter involved in vitamin B12 uptake, BtuC"/>
    <property type="match status" value="2"/>
</dbReference>
<evidence type="ECO:0000256" key="9">
    <source>
        <dbReference type="SAM" id="Phobius"/>
    </source>
</evidence>
<evidence type="ECO:0000313" key="11">
    <source>
        <dbReference type="Proteomes" id="UP001501358"/>
    </source>
</evidence>
<accession>A0ABP5YLQ3</accession>
<feature type="transmembrane region" description="Helical" evidence="9">
    <location>
        <begin position="720"/>
        <end position="740"/>
    </location>
</feature>
<name>A0ABP5YLQ3_9ACTN</name>
<gene>
    <name evidence="10" type="ORF">GCM10010406_19700</name>
</gene>
<organism evidence="10 11">
    <name type="scientific">Streptomyces thermolineatus</name>
    <dbReference type="NCBI Taxonomy" id="44033"/>
    <lineage>
        <taxon>Bacteria</taxon>
        <taxon>Bacillati</taxon>
        <taxon>Actinomycetota</taxon>
        <taxon>Actinomycetes</taxon>
        <taxon>Kitasatosporales</taxon>
        <taxon>Streptomycetaceae</taxon>
        <taxon>Streptomyces</taxon>
    </lineage>
</organism>
<sequence length="747" mass="73997">MNRAMSVRLPLAAGLLLVAAALGALCLGTPVVAPSRLPDLLAGGGAGAGTTGAGALDAVVVREIRLPRLLLAAAAGACLGAAGLVLQEALRNPLAVPEMLGVSSGAALGVAAPLVLVLPLPGWAHPLLAVGGAALGGLLTLAAAGFGRSPSAVLLTGAAVAAALQAGLLVMMVMADRLDLQLIFRYLMGSLSGRGWDAWGGVWPWAAAAVPLLVLCLPVLAVLRLGDADAGALGVRVHRARLAALAVAVLLIAPVVAVCGPVAWIGFLAPHLARRLRPGADVVGWLPWAAAWGAVVTVWADLAARLVLAPVETPVGAWTALVGVPAGVLLMRSGRTGPRAAAATAAAGSRHGRRPRRGPAPGGGRGGGRADPSVRWTRLPRAAGTRGNAAEGRLLMTASVTRGRAAGALRARAVRLAPYLLPVAVLAVAAGDLLAGRALTADRVWAVLVGGSADPLAEHLLWQVRLPRTLVALGAGACLAVAGLVLQAALRNPLAGPEVTGVTPGAVLGAVAATGAGLAGWASPAAVVVAAVVGGFTGAGLLWLLVGRERSDPASTAVHGVLVSAVLGGSTSVVLLVAPGEIGSVVQWMIGTTEARTWAHWHLLWPWALFWGAAAWLSSAPLMLLRCGEGVAQAAGLAPARARAGALLCAVALTAGAVAAVGALGFVGLLVPHVALALFGADLRTTLPGAAALGAVTVCGADAVAQLASRAAGGLDADRLVVPVGAVTAFAGAAVLLAVARRHTTDQ</sequence>
<comment type="subcellular location">
    <subcellularLocation>
        <location evidence="1">Cell membrane</location>
        <topology evidence="1">Multi-pass membrane protein</topology>
    </subcellularLocation>
</comment>
<evidence type="ECO:0000256" key="2">
    <source>
        <dbReference type="ARBA" id="ARBA00007935"/>
    </source>
</evidence>
<feature type="transmembrane region" description="Helical" evidence="9">
    <location>
        <begin position="152"/>
        <end position="175"/>
    </location>
</feature>
<evidence type="ECO:0000256" key="4">
    <source>
        <dbReference type="ARBA" id="ARBA00022475"/>
    </source>
</evidence>
<evidence type="ECO:0000256" key="1">
    <source>
        <dbReference type="ARBA" id="ARBA00004651"/>
    </source>
</evidence>
<dbReference type="CDD" id="cd06550">
    <property type="entry name" value="TM_ABC_iron-siderophores_like"/>
    <property type="match status" value="1"/>
</dbReference>
<dbReference type="Proteomes" id="UP001501358">
    <property type="component" value="Unassembled WGS sequence"/>
</dbReference>
<feature type="transmembrane region" description="Helical" evidence="9">
    <location>
        <begin position="502"/>
        <end position="521"/>
    </location>
</feature>
<dbReference type="EMBL" id="BAAATA010000008">
    <property type="protein sequence ID" value="GAA2483437.1"/>
    <property type="molecule type" value="Genomic_DNA"/>
</dbReference>
<feature type="transmembrane region" description="Helical" evidence="9">
    <location>
        <begin position="558"/>
        <end position="578"/>
    </location>
</feature>
<feature type="transmembrane region" description="Helical" evidence="9">
    <location>
        <begin position="68"/>
        <end position="87"/>
    </location>
</feature>
<reference evidence="11" key="1">
    <citation type="journal article" date="2019" name="Int. J. Syst. Evol. Microbiol.">
        <title>The Global Catalogue of Microorganisms (GCM) 10K type strain sequencing project: providing services to taxonomists for standard genome sequencing and annotation.</title>
        <authorList>
            <consortium name="The Broad Institute Genomics Platform"/>
            <consortium name="The Broad Institute Genome Sequencing Center for Infectious Disease"/>
            <person name="Wu L."/>
            <person name="Ma J."/>
        </authorList>
    </citation>
    <scope>NUCLEOTIDE SEQUENCE [LARGE SCALE GENOMIC DNA]</scope>
    <source>
        <strain evidence="11">JCM 6307</strain>
    </source>
</reference>
<feature type="compositionally biased region" description="Gly residues" evidence="8">
    <location>
        <begin position="360"/>
        <end position="369"/>
    </location>
</feature>
<feature type="transmembrane region" description="Helical" evidence="9">
    <location>
        <begin position="243"/>
        <end position="270"/>
    </location>
</feature>
<feature type="transmembrane region" description="Helical" evidence="9">
    <location>
        <begin position="127"/>
        <end position="146"/>
    </location>
</feature>
<evidence type="ECO:0000256" key="8">
    <source>
        <dbReference type="SAM" id="MobiDB-lite"/>
    </source>
</evidence>
<dbReference type="PANTHER" id="PTHR30472">
    <property type="entry name" value="FERRIC ENTEROBACTIN TRANSPORT SYSTEM PERMEASE PROTEIN"/>
    <property type="match status" value="1"/>
</dbReference>
<keyword evidence="6 9" id="KW-1133">Transmembrane helix</keyword>
<dbReference type="SUPFAM" id="SSF81345">
    <property type="entry name" value="ABC transporter involved in vitamin B12 uptake, BtuC"/>
    <property type="match status" value="2"/>
</dbReference>
<feature type="transmembrane region" description="Helical" evidence="9">
    <location>
        <begin position="604"/>
        <end position="625"/>
    </location>
</feature>
<feature type="region of interest" description="Disordered" evidence="8">
    <location>
        <begin position="341"/>
        <end position="374"/>
    </location>
</feature>
<feature type="transmembrane region" description="Helical" evidence="9">
    <location>
        <begin position="315"/>
        <end position="331"/>
    </location>
</feature>
<evidence type="ECO:0008006" key="12">
    <source>
        <dbReference type="Google" id="ProtNLM"/>
    </source>
</evidence>
<evidence type="ECO:0000256" key="3">
    <source>
        <dbReference type="ARBA" id="ARBA00022448"/>
    </source>
</evidence>
<feature type="transmembrane region" description="Helical" evidence="9">
    <location>
        <begin position="419"/>
        <end position="439"/>
    </location>
</feature>
<keyword evidence="7 9" id="KW-0472">Membrane</keyword>
<dbReference type="InterPro" id="IPR037294">
    <property type="entry name" value="ABC_BtuC-like"/>
</dbReference>
<dbReference type="InterPro" id="IPR000522">
    <property type="entry name" value="ABC_transptr_permease_BtuC"/>
</dbReference>
<proteinExistence type="inferred from homology"/>
<dbReference type="PANTHER" id="PTHR30472:SF37">
    <property type="entry name" value="FE(3+) DICITRATE TRANSPORT SYSTEM PERMEASE PROTEIN FECD-RELATED"/>
    <property type="match status" value="1"/>
</dbReference>
<dbReference type="Pfam" id="PF01032">
    <property type="entry name" value="FecCD"/>
    <property type="match status" value="2"/>
</dbReference>
<comment type="caution">
    <text evidence="10">The sequence shown here is derived from an EMBL/GenBank/DDBJ whole genome shotgun (WGS) entry which is preliminary data.</text>
</comment>
<feature type="transmembrane region" description="Helical" evidence="9">
    <location>
        <begin position="646"/>
        <end position="670"/>
    </location>
</feature>
<feature type="transmembrane region" description="Helical" evidence="9">
    <location>
        <begin position="527"/>
        <end position="546"/>
    </location>
</feature>
<feature type="transmembrane region" description="Helical" evidence="9">
    <location>
        <begin position="470"/>
        <end position="490"/>
    </location>
</feature>
<feature type="transmembrane region" description="Helical" evidence="9">
    <location>
        <begin position="196"/>
        <end position="223"/>
    </location>
</feature>
<protein>
    <recommendedName>
        <fullName evidence="12">Iron ABC transporter</fullName>
    </recommendedName>
</protein>
<feature type="transmembrane region" description="Helical" evidence="9">
    <location>
        <begin position="99"/>
        <end position="120"/>
    </location>
</feature>
<evidence type="ECO:0000256" key="6">
    <source>
        <dbReference type="ARBA" id="ARBA00022989"/>
    </source>
</evidence>
<comment type="similarity">
    <text evidence="2">Belongs to the binding-protein-dependent transport system permease family. FecCD subfamily.</text>
</comment>
<evidence type="ECO:0000256" key="5">
    <source>
        <dbReference type="ARBA" id="ARBA00022692"/>
    </source>
</evidence>
<keyword evidence="4" id="KW-1003">Cell membrane</keyword>